<keyword evidence="4" id="KW-1185">Reference proteome</keyword>
<proteinExistence type="predicted"/>
<protein>
    <submittedName>
        <fullName evidence="3">Uncharacterized protein</fullName>
    </submittedName>
</protein>
<dbReference type="AlphaFoldDB" id="A0AAD7HQS1"/>
<feature type="compositionally biased region" description="Low complexity" evidence="1">
    <location>
        <begin position="72"/>
        <end position="255"/>
    </location>
</feature>
<feature type="signal peptide" evidence="2">
    <location>
        <begin position="1"/>
        <end position="19"/>
    </location>
</feature>
<comment type="caution">
    <text evidence="3">The sequence shown here is derived from an EMBL/GenBank/DDBJ whole genome shotgun (WGS) entry which is preliminary data.</text>
</comment>
<feature type="chain" id="PRO_5041901442" evidence="2">
    <location>
        <begin position="20"/>
        <end position="466"/>
    </location>
</feature>
<accession>A0AAD7HQS1</accession>
<evidence type="ECO:0000313" key="4">
    <source>
        <dbReference type="Proteomes" id="UP001215598"/>
    </source>
</evidence>
<keyword evidence="2" id="KW-0732">Signal</keyword>
<evidence type="ECO:0000313" key="3">
    <source>
        <dbReference type="EMBL" id="KAJ7726120.1"/>
    </source>
</evidence>
<dbReference type="EMBL" id="JARKIB010000189">
    <property type="protein sequence ID" value="KAJ7726120.1"/>
    <property type="molecule type" value="Genomic_DNA"/>
</dbReference>
<evidence type="ECO:0000256" key="2">
    <source>
        <dbReference type="SAM" id="SignalP"/>
    </source>
</evidence>
<sequence length="466" mass="48262">MRINLFIFALVLCLGTAIAYPVARSDDLGLSLFDDDLTPGDAVLDVRAPNNDSTNPDDDEEDAILDVRAPPKKAAASKKAPAAKKVASPKAPVAKKVSAPKAPAAKKVVSPKAPVAKKVSAPKAPAAKKVASPKAPVAKKVSTPKAPAAKKVASPKAPAAKKVSTPKAPVAKKTTAKKTSASPTAAKKTTTAPPAAKKKTITPPVAKKTTAPAKKTTGKTTTSPGKKTTGKTTTGKTTTGKTTPPGNQTTGKTTGAGCPVKRKRGVTGLTRRTEQNLKIGQTSVVVTEVQTAGRNSRIFTTDLGFGGKADVIIKCPTGSKSNFDKEVENTKKVDASGVFPVKLFVDSGVGILDCDETRPLNCLVLTDLTKHGFTELSKAAQAKGKGAECSKLMDNALGASEKNIIELASKKIGHGDLDTTNTFTNADGSKTIFIDWPDLEDPAKVGLETLLSVVQATFGAEKERLC</sequence>
<feature type="region of interest" description="Disordered" evidence="1">
    <location>
        <begin position="45"/>
        <end position="64"/>
    </location>
</feature>
<feature type="region of interest" description="Disordered" evidence="1">
    <location>
        <begin position="69"/>
        <end position="262"/>
    </location>
</feature>
<organism evidence="3 4">
    <name type="scientific">Mycena metata</name>
    <dbReference type="NCBI Taxonomy" id="1033252"/>
    <lineage>
        <taxon>Eukaryota</taxon>
        <taxon>Fungi</taxon>
        <taxon>Dikarya</taxon>
        <taxon>Basidiomycota</taxon>
        <taxon>Agaricomycotina</taxon>
        <taxon>Agaricomycetes</taxon>
        <taxon>Agaricomycetidae</taxon>
        <taxon>Agaricales</taxon>
        <taxon>Marasmiineae</taxon>
        <taxon>Mycenaceae</taxon>
        <taxon>Mycena</taxon>
    </lineage>
</organism>
<feature type="compositionally biased region" description="Acidic residues" evidence="1">
    <location>
        <begin position="55"/>
        <end position="64"/>
    </location>
</feature>
<evidence type="ECO:0000256" key="1">
    <source>
        <dbReference type="SAM" id="MobiDB-lite"/>
    </source>
</evidence>
<gene>
    <name evidence="3" type="ORF">B0H16DRAFT_1698138</name>
</gene>
<dbReference type="Proteomes" id="UP001215598">
    <property type="component" value="Unassembled WGS sequence"/>
</dbReference>
<name>A0AAD7HQS1_9AGAR</name>
<reference evidence="3" key="1">
    <citation type="submission" date="2023-03" db="EMBL/GenBank/DDBJ databases">
        <title>Massive genome expansion in bonnet fungi (Mycena s.s.) driven by repeated elements and novel gene families across ecological guilds.</title>
        <authorList>
            <consortium name="Lawrence Berkeley National Laboratory"/>
            <person name="Harder C.B."/>
            <person name="Miyauchi S."/>
            <person name="Viragh M."/>
            <person name="Kuo A."/>
            <person name="Thoen E."/>
            <person name="Andreopoulos B."/>
            <person name="Lu D."/>
            <person name="Skrede I."/>
            <person name="Drula E."/>
            <person name="Henrissat B."/>
            <person name="Morin E."/>
            <person name="Kohler A."/>
            <person name="Barry K."/>
            <person name="LaButti K."/>
            <person name="Morin E."/>
            <person name="Salamov A."/>
            <person name="Lipzen A."/>
            <person name="Mereny Z."/>
            <person name="Hegedus B."/>
            <person name="Baldrian P."/>
            <person name="Stursova M."/>
            <person name="Weitz H."/>
            <person name="Taylor A."/>
            <person name="Grigoriev I.V."/>
            <person name="Nagy L.G."/>
            <person name="Martin F."/>
            <person name="Kauserud H."/>
        </authorList>
    </citation>
    <scope>NUCLEOTIDE SEQUENCE</scope>
    <source>
        <strain evidence="3">CBHHK182m</strain>
    </source>
</reference>